<dbReference type="InterPro" id="IPR009986">
    <property type="entry name" value="Tscrpt_reg_Crl"/>
</dbReference>
<evidence type="ECO:0000256" key="4">
    <source>
        <dbReference type="ARBA" id="ARBA00023163"/>
    </source>
</evidence>
<comment type="function">
    <text evidence="5">Binds to the sigma-S subunit of RNA polymerase, activating expression of sigma-S-regulated genes. Stimulates RNA polymerase holoenzyme formation and may bind to several other sigma factors, such as sigma-70 and sigma-32.</text>
</comment>
<reference evidence="6 7" key="1">
    <citation type="submission" date="2020-06" db="EMBL/GenBank/DDBJ databases">
        <title>The genome sequence of Candidatus Regiella insecticola strain Tut.</title>
        <authorList>
            <person name="Nikoh N."/>
            <person name="Tsuchida T."/>
            <person name="Koga R."/>
            <person name="Oshima K."/>
            <person name="Hattori M."/>
            <person name="Fukatsu T."/>
        </authorList>
    </citation>
    <scope>NUCLEOTIDE SEQUENCE [LARGE SCALE GENOMIC DNA]</scope>
    <source>
        <strain evidence="6 7">Tut</strain>
    </source>
</reference>
<keyword evidence="4 5" id="KW-0804">Transcription</keyword>
<keyword evidence="3 5" id="KW-0010">Activator</keyword>
<dbReference type="Proteomes" id="UP000504714">
    <property type="component" value="Unassembled WGS sequence"/>
</dbReference>
<sequence>MTLNAHPKSKLMKNFALLGPYLREDQCRNDHFFFDCLAICINVKLSAEKRQFWGWWVELKPKEGGFTYIYQLGLYSKNKGWQAEKIKTLEVQDKLETTLRTFHQRLNDMIVAMELTLEPAQDHSDHGIKLLA</sequence>
<dbReference type="NCBIfam" id="NF008217">
    <property type="entry name" value="PRK10984.1"/>
    <property type="match status" value="1"/>
</dbReference>
<comment type="subcellular location">
    <subcellularLocation>
        <location evidence="5">Cytoplasm</location>
    </subcellularLocation>
</comment>
<evidence type="ECO:0000256" key="1">
    <source>
        <dbReference type="ARBA" id="ARBA00022490"/>
    </source>
</evidence>
<keyword evidence="2 5" id="KW-0805">Transcription regulation</keyword>
<proteinExistence type="inferred from homology"/>
<evidence type="ECO:0000313" key="6">
    <source>
        <dbReference type="EMBL" id="GFN45490.1"/>
    </source>
</evidence>
<name>A0A6L2ZM93_9ENTR</name>
<comment type="similarity">
    <text evidence="5">Belongs to the Crl family.</text>
</comment>
<organism evidence="6 7">
    <name type="scientific">Candidatus Regiella insecticola</name>
    <dbReference type="NCBI Taxonomy" id="138073"/>
    <lineage>
        <taxon>Bacteria</taxon>
        <taxon>Pseudomonadati</taxon>
        <taxon>Pseudomonadota</taxon>
        <taxon>Gammaproteobacteria</taxon>
        <taxon>Enterobacterales</taxon>
        <taxon>Enterobacteriaceae</taxon>
        <taxon>aphid secondary symbionts</taxon>
        <taxon>Candidatus Regiella</taxon>
    </lineage>
</organism>
<evidence type="ECO:0000256" key="3">
    <source>
        <dbReference type="ARBA" id="ARBA00023159"/>
    </source>
</evidence>
<dbReference type="HAMAP" id="MF_01178">
    <property type="entry name" value="Crl"/>
    <property type="match status" value="1"/>
</dbReference>
<dbReference type="RefSeq" id="WP_176487325.1">
    <property type="nucleotide sequence ID" value="NZ_BLXO01000001.1"/>
</dbReference>
<keyword evidence="1 5" id="KW-0963">Cytoplasm</keyword>
<feature type="region of interest" description="Essential for activity" evidence="5">
    <location>
        <begin position="98"/>
        <end position="121"/>
    </location>
</feature>
<gene>
    <name evidence="5 6" type="primary">crl</name>
    <name evidence="6" type="ORF">RINTU1_06740</name>
</gene>
<evidence type="ECO:0000256" key="5">
    <source>
        <dbReference type="HAMAP-Rule" id="MF_01178"/>
    </source>
</evidence>
<dbReference type="EMBL" id="BLXO01000001">
    <property type="protein sequence ID" value="GFN45490.1"/>
    <property type="molecule type" value="Genomic_DNA"/>
</dbReference>
<accession>A0A6L2ZM93</accession>
<dbReference type="Gene3D" id="3.30.310.230">
    <property type="entry name" value="Sigma factor-binding protein Crl monomer"/>
    <property type="match status" value="1"/>
</dbReference>
<protein>
    <recommendedName>
        <fullName evidence="5">Sigma factor-binding protein Crl</fullName>
    </recommendedName>
</protein>
<evidence type="ECO:0000256" key="2">
    <source>
        <dbReference type="ARBA" id="ARBA00023015"/>
    </source>
</evidence>
<dbReference type="InterPro" id="IPR038208">
    <property type="entry name" value="Tscrpt_reg_Crl_sf"/>
</dbReference>
<evidence type="ECO:0000313" key="7">
    <source>
        <dbReference type="Proteomes" id="UP000504714"/>
    </source>
</evidence>
<comment type="caution">
    <text evidence="6">The sequence shown here is derived from an EMBL/GenBank/DDBJ whole genome shotgun (WGS) entry which is preliminary data.</text>
</comment>
<dbReference type="GO" id="GO:0045893">
    <property type="term" value="P:positive regulation of DNA-templated transcription"/>
    <property type="evidence" value="ECO:0007669"/>
    <property type="project" value="UniProtKB-UniRule"/>
</dbReference>
<dbReference type="Pfam" id="PF07417">
    <property type="entry name" value="Crl"/>
    <property type="match status" value="1"/>
</dbReference>
<dbReference type="AlphaFoldDB" id="A0A6L2ZM93"/>
<dbReference type="GO" id="GO:0005737">
    <property type="term" value="C:cytoplasm"/>
    <property type="evidence" value="ECO:0007669"/>
    <property type="project" value="UniProtKB-SubCell"/>
</dbReference>